<evidence type="ECO:0000256" key="2">
    <source>
        <dbReference type="ARBA" id="ARBA00022729"/>
    </source>
</evidence>
<accession>A0AAD7MZB1</accession>
<dbReference type="Pfam" id="PF10428">
    <property type="entry name" value="SOG2"/>
    <property type="match status" value="1"/>
</dbReference>
<organism evidence="5 6">
    <name type="scientific">Mycena maculata</name>
    <dbReference type="NCBI Taxonomy" id="230809"/>
    <lineage>
        <taxon>Eukaryota</taxon>
        <taxon>Fungi</taxon>
        <taxon>Dikarya</taxon>
        <taxon>Basidiomycota</taxon>
        <taxon>Agaricomycotina</taxon>
        <taxon>Agaricomycetes</taxon>
        <taxon>Agaricomycetidae</taxon>
        <taxon>Agaricales</taxon>
        <taxon>Marasmiineae</taxon>
        <taxon>Mycenaceae</taxon>
        <taxon>Mycena</taxon>
    </lineage>
</organism>
<dbReference type="AlphaFoldDB" id="A0AAD7MZB1"/>
<dbReference type="EMBL" id="JARJLG010000131">
    <property type="protein sequence ID" value="KAJ7739656.1"/>
    <property type="molecule type" value="Genomic_DNA"/>
</dbReference>
<dbReference type="InterPro" id="IPR003591">
    <property type="entry name" value="Leu-rich_rpt_typical-subtyp"/>
</dbReference>
<dbReference type="PANTHER" id="PTHR24373">
    <property type="entry name" value="SLIT RELATED LEUCINE-RICH REPEAT NEURONAL PROTEIN"/>
    <property type="match status" value="1"/>
</dbReference>
<feature type="region of interest" description="Disordered" evidence="4">
    <location>
        <begin position="705"/>
        <end position="807"/>
    </location>
</feature>
<evidence type="ECO:0000313" key="6">
    <source>
        <dbReference type="Proteomes" id="UP001215280"/>
    </source>
</evidence>
<dbReference type="Gene3D" id="3.80.10.10">
    <property type="entry name" value="Ribonuclease Inhibitor"/>
    <property type="match status" value="1"/>
</dbReference>
<dbReference type="InterPro" id="IPR019487">
    <property type="entry name" value="RAM_signalling_pathway_SOG2"/>
</dbReference>
<reference evidence="5" key="1">
    <citation type="submission" date="2023-03" db="EMBL/GenBank/DDBJ databases">
        <title>Massive genome expansion in bonnet fungi (Mycena s.s.) driven by repeated elements and novel gene families across ecological guilds.</title>
        <authorList>
            <consortium name="Lawrence Berkeley National Laboratory"/>
            <person name="Harder C.B."/>
            <person name="Miyauchi S."/>
            <person name="Viragh M."/>
            <person name="Kuo A."/>
            <person name="Thoen E."/>
            <person name="Andreopoulos B."/>
            <person name="Lu D."/>
            <person name="Skrede I."/>
            <person name="Drula E."/>
            <person name="Henrissat B."/>
            <person name="Morin E."/>
            <person name="Kohler A."/>
            <person name="Barry K."/>
            <person name="LaButti K."/>
            <person name="Morin E."/>
            <person name="Salamov A."/>
            <person name="Lipzen A."/>
            <person name="Mereny Z."/>
            <person name="Hegedus B."/>
            <person name="Baldrian P."/>
            <person name="Stursova M."/>
            <person name="Weitz H."/>
            <person name="Taylor A."/>
            <person name="Grigoriev I.V."/>
            <person name="Nagy L.G."/>
            <person name="Martin F."/>
            <person name="Kauserud H."/>
        </authorList>
    </citation>
    <scope>NUCLEOTIDE SEQUENCE</scope>
    <source>
        <strain evidence="5">CBHHK188m</strain>
    </source>
</reference>
<gene>
    <name evidence="5" type="ORF">DFH07DRAFT_905557</name>
</gene>
<feature type="compositionally biased region" description="Basic residues" evidence="4">
    <location>
        <begin position="756"/>
        <end position="766"/>
    </location>
</feature>
<dbReference type="InterPro" id="IPR050328">
    <property type="entry name" value="Dev_Immune_Receptor"/>
</dbReference>
<name>A0AAD7MZB1_9AGAR</name>
<dbReference type="Proteomes" id="UP001215280">
    <property type="component" value="Unassembled WGS sequence"/>
</dbReference>
<evidence type="ECO:0000256" key="1">
    <source>
        <dbReference type="ARBA" id="ARBA00022614"/>
    </source>
</evidence>
<feature type="compositionally biased region" description="Low complexity" evidence="4">
    <location>
        <begin position="976"/>
        <end position="989"/>
    </location>
</feature>
<keyword evidence="6" id="KW-1185">Reference proteome</keyword>
<feature type="compositionally biased region" description="Basic and acidic residues" evidence="4">
    <location>
        <begin position="319"/>
        <end position="337"/>
    </location>
</feature>
<dbReference type="PANTHER" id="PTHR24373:SF275">
    <property type="entry name" value="TIR DOMAIN-CONTAINING PROTEIN"/>
    <property type="match status" value="1"/>
</dbReference>
<feature type="compositionally biased region" description="Polar residues" evidence="4">
    <location>
        <begin position="299"/>
        <end position="310"/>
    </location>
</feature>
<evidence type="ECO:0000313" key="5">
    <source>
        <dbReference type="EMBL" id="KAJ7739656.1"/>
    </source>
</evidence>
<keyword evidence="1" id="KW-0433">Leucine-rich repeat</keyword>
<sequence length="1028" mass="110601">MSALDGPKRLSFPPLSLSLSPELIADAVSQSADNGATLVFLKKNLTDIGEEAAAELATVGRVSPDDESSVERIALGHNRLTTLPTAFALLSRLRYLNLKSNSFSVFPDVLTLLPALDTLDISHNKLKRLPTQPGKLLNLRVFCLARNKLTKLPIYLSKFYKLDVLQLERNPLEWPPKSVIGQARAPESPQAMREWIRGVQKWIEVETSRPRIHDDSGFSEQEVENNIEDSYNSWTQNFTPVTAKEFDAGVTPHARSFSIDSNLSVSSIAESDSAQEDIHTSSYGQAERPPPLHLGILGSYSQQNSPTHSFESYLPSPADSDKFFDEPTQHPPRKDSLRNPPPEPSAHARNASYASGIRSRERERATSLAGKKSMPDLRTAKLTFSIKKVPDLPAASKNLHPHEDSFPSPLSLRKDSDSSGSSSVVMRPFAKDSTQGSPTRAVPPVPSMAFERNSYFRRLSKLPAATISSTLPKGLLSLIDSARSILFAMCQVYQSLEHYTIHAPDDRLKSVLRKVLDPASADMMQLINALDRFDAMSRKMLPQHTVCRGVVESCRDTVASFGKAVGVLSLQLKVISGADDVRYLRSMLLMLYGATAEVAVAWQGMIPQIEAIRPLLHPKTFPIPSPLLGSPDSYIPGSAPALGNQFLGSAEQSPPLRSHSATGLGVSNGNVGRVRTLRRHAGSFSSKDVEIGKKLPSYEEAPLLSGGVATHTPTLRTPKRHLPAPYNGSMVSSVSGASGLPALPSASSMGEGSSRGHAHTASKSHSRQGSQASLQASSSSASLSGGASASSSPSLPSKASFLELPPSSKTQVDKEALQAIQSAVEVAPTVWDMIEQSLGDALDAEVRESLERARAVTRRLADMTRAMQEGGDLALDRKMLREDSNLFLKNVVQLSNVVKTFGGAHSTTLRSNLVKLTNSTEEFAILLHVSSFSPLPSANGNGRPYSPMPPSPAPSAASTTGLLGLGLPEEYRVASSLSRSRSAQPAASSKLALPPSQDQPRSALPSQSFKVPPVLRRGRSAIASGEAG</sequence>
<evidence type="ECO:0000256" key="4">
    <source>
        <dbReference type="SAM" id="MobiDB-lite"/>
    </source>
</evidence>
<keyword evidence="2" id="KW-0732">Signal</keyword>
<proteinExistence type="predicted"/>
<feature type="region of interest" description="Disordered" evidence="4">
    <location>
        <begin position="976"/>
        <end position="1028"/>
    </location>
</feature>
<dbReference type="InterPro" id="IPR032675">
    <property type="entry name" value="LRR_dom_sf"/>
</dbReference>
<feature type="region of interest" description="Disordered" evidence="4">
    <location>
        <begin position="268"/>
        <end position="374"/>
    </location>
</feature>
<dbReference type="SMART" id="SM00369">
    <property type="entry name" value="LRR_TYP"/>
    <property type="match status" value="4"/>
</dbReference>
<dbReference type="SUPFAM" id="SSF52075">
    <property type="entry name" value="Outer arm dynein light chain 1"/>
    <property type="match status" value="1"/>
</dbReference>
<feature type="region of interest" description="Disordered" evidence="4">
    <location>
        <begin position="394"/>
        <end position="444"/>
    </location>
</feature>
<feature type="compositionally biased region" description="Polar residues" evidence="4">
    <location>
        <begin position="659"/>
        <end position="669"/>
    </location>
</feature>
<protein>
    <submittedName>
        <fullName evidence="5">RAM signaling pathway protein-domain-containing protein</fullName>
    </submittedName>
</protein>
<feature type="compositionally biased region" description="Low complexity" evidence="4">
    <location>
        <begin position="728"/>
        <end position="748"/>
    </location>
</feature>
<feature type="region of interest" description="Disordered" evidence="4">
    <location>
        <begin position="646"/>
        <end position="669"/>
    </location>
</feature>
<feature type="region of interest" description="Disordered" evidence="4">
    <location>
        <begin position="940"/>
        <end position="962"/>
    </location>
</feature>
<keyword evidence="3" id="KW-0677">Repeat</keyword>
<feature type="compositionally biased region" description="Low complexity" evidence="4">
    <location>
        <begin position="768"/>
        <end position="800"/>
    </location>
</feature>
<evidence type="ECO:0000256" key="3">
    <source>
        <dbReference type="ARBA" id="ARBA00022737"/>
    </source>
</evidence>
<feature type="compositionally biased region" description="Polar residues" evidence="4">
    <location>
        <begin position="996"/>
        <end position="1009"/>
    </location>
</feature>
<comment type="caution">
    <text evidence="5">The sequence shown here is derived from an EMBL/GenBank/DDBJ whole genome shotgun (WGS) entry which is preliminary data.</text>
</comment>
<dbReference type="InterPro" id="IPR001611">
    <property type="entry name" value="Leu-rich_rpt"/>
</dbReference>
<dbReference type="Pfam" id="PF13855">
    <property type="entry name" value="LRR_8"/>
    <property type="match status" value="1"/>
</dbReference>